<keyword evidence="1" id="KW-1133">Transmembrane helix</keyword>
<organism evidence="2 3">
    <name type="scientific">Kalanchoe fedtschenkoi</name>
    <name type="common">Lavender scallops</name>
    <name type="synonym">South American air plant</name>
    <dbReference type="NCBI Taxonomy" id="63787"/>
    <lineage>
        <taxon>Eukaryota</taxon>
        <taxon>Viridiplantae</taxon>
        <taxon>Streptophyta</taxon>
        <taxon>Embryophyta</taxon>
        <taxon>Tracheophyta</taxon>
        <taxon>Spermatophyta</taxon>
        <taxon>Magnoliopsida</taxon>
        <taxon>eudicotyledons</taxon>
        <taxon>Gunneridae</taxon>
        <taxon>Pentapetalae</taxon>
        <taxon>Saxifragales</taxon>
        <taxon>Crassulaceae</taxon>
        <taxon>Kalanchoe</taxon>
    </lineage>
</organism>
<feature type="transmembrane region" description="Helical" evidence="1">
    <location>
        <begin position="125"/>
        <end position="141"/>
    </location>
</feature>
<protein>
    <submittedName>
        <fullName evidence="2">Uncharacterized protein</fullName>
    </submittedName>
</protein>
<dbReference type="AlphaFoldDB" id="A0A7N0SXF1"/>
<reference evidence="2" key="1">
    <citation type="submission" date="2021-01" db="UniProtKB">
        <authorList>
            <consortium name="EnsemblPlants"/>
        </authorList>
    </citation>
    <scope>IDENTIFICATION</scope>
</reference>
<evidence type="ECO:0000256" key="1">
    <source>
        <dbReference type="SAM" id="Phobius"/>
    </source>
</evidence>
<feature type="transmembrane region" description="Helical" evidence="1">
    <location>
        <begin position="99"/>
        <end position="119"/>
    </location>
</feature>
<accession>A0A7N0SXF1</accession>
<dbReference type="OMA" id="GCLMTDF"/>
<dbReference type="PANTHER" id="PTHR36000">
    <property type="entry name" value="DEFECTIVE 1273 PROTEIN, PUTATIVE-RELATED"/>
    <property type="match status" value="1"/>
</dbReference>
<proteinExistence type="predicted"/>
<evidence type="ECO:0000313" key="3">
    <source>
        <dbReference type="Proteomes" id="UP000594263"/>
    </source>
</evidence>
<dbReference type="EnsemblPlants" id="Kaladp0011s1176.1.v1.1">
    <property type="protein sequence ID" value="Kaladp0011s1176.1.v1.1"/>
    <property type="gene ID" value="Kaladp0011s1176.v1.1"/>
</dbReference>
<dbReference type="PANTHER" id="PTHR36000:SF3">
    <property type="entry name" value="EMBRYO DEFECTIVE 1273"/>
    <property type="match status" value="1"/>
</dbReference>
<dbReference type="Proteomes" id="UP000594263">
    <property type="component" value="Unplaced"/>
</dbReference>
<dbReference type="Gramene" id="Kaladp0011s1176.1.v1.1">
    <property type="protein sequence ID" value="Kaladp0011s1176.1.v1.1"/>
    <property type="gene ID" value="Kaladp0011s1176.v1.1"/>
</dbReference>
<keyword evidence="1" id="KW-0472">Membrane</keyword>
<sequence>MTSHLPAPASQVHLKLLKTHPSHRALALSSVQARGRHFAARTVRRVVAQLNEPNIPKIELAEVKKRLLEVIPEPVKQVPWKNAERIFLNKLLEAGEKTLKWVFIPLFVLSAFCDIVFSILKNKELLIPIGLFIGCTVSDLFNETSRELFHKSEGSGPSRRLLYIAAFFVATRFVCSSFPLTASVFFMHVANGGLMQALWLWRNSHESVSNSEPECSVLSRDASRRRTCGK</sequence>
<evidence type="ECO:0000313" key="2">
    <source>
        <dbReference type="EnsemblPlants" id="Kaladp0011s1176.1.v1.1"/>
    </source>
</evidence>
<feature type="transmembrane region" description="Helical" evidence="1">
    <location>
        <begin position="161"/>
        <end position="179"/>
    </location>
</feature>
<keyword evidence="3" id="KW-1185">Reference proteome</keyword>
<name>A0A7N0SXF1_KALFE</name>
<keyword evidence="1" id="KW-0812">Transmembrane</keyword>